<protein>
    <submittedName>
        <fullName evidence="1">Stage III sporulation protein AG</fullName>
    </submittedName>
</protein>
<sequence>MKETEGFSIRLFAEKCKGKQGRARLAAAVGLLAMLLILLSELFPQPSAAGSTQKAKSAQSSTEYQAQLEERLERLISHMSGAGKTTVMVTLGTGEEVIYALDTQSGDMQSQQTHVLLEDGSALTETVCVPQVCGVAVLCEGGGDVRIAARITELVSALLDLPSNHICVEQRKG</sequence>
<dbReference type="AlphaFoldDB" id="A0AB35Y7B6"/>
<evidence type="ECO:0000313" key="2">
    <source>
        <dbReference type="Proteomes" id="UP001373196"/>
    </source>
</evidence>
<comment type="caution">
    <text evidence="1">The sequence shown here is derived from an EMBL/GenBank/DDBJ whole genome shotgun (WGS) entry which is preliminary data.</text>
</comment>
<dbReference type="RefSeq" id="WP_339394890.1">
    <property type="nucleotide sequence ID" value="NZ_JBBFGL010000002.1"/>
</dbReference>
<name>A0AB35Y7B6_9FIRM</name>
<dbReference type="Proteomes" id="UP001373196">
    <property type="component" value="Unassembled WGS sequence"/>
</dbReference>
<evidence type="ECO:0000313" key="1">
    <source>
        <dbReference type="EMBL" id="MEJ5195224.1"/>
    </source>
</evidence>
<gene>
    <name evidence="1" type="ORF">WF834_03370</name>
</gene>
<organism evidence="1 2">
    <name type="scientific">Faecalibacterium wellingii</name>
    <dbReference type="NCBI Taxonomy" id="2929491"/>
    <lineage>
        <taxon>Bacteria</taxon>
        <taxon>Bacillati</taxon>
        <taxon>Bacillota</taxon>
        <taxon>Clostridia</taxon>
        <taxon>Eubacteriales</taxon>
        <taxon>Oscillospiraceae</taxon>
        <taxon>Faecalibacterium</taxon>
    </lineage>
</organism>
<reference evidence="1" key="1">
    <citation type="submission" date="2024-03" db="EMBL/GenBank/DDBJ databases">
        <authorList>
            <person name="Plomp N."/>
            <person name="Harmsen H.J."/>
        </authorList>
    </citation>
    <scope>NUCLEOTIDE SEQUENCE</scope>
    <source>
        <strain evidence="1">HTF-128</strain>
    </source>
</reference>
<dbReference type="EMBL" id="JBBFGL010000002">
    <property type="protein sequence ID" value="MEJ5195224.1"/>
    <property type="molecule type" value="Genomic_DNA"/>
</dbReference>
<proteinExistence type="predicted"/>
<accession>A0AB35Y7B6</accession>